<dbReference type="AlphaFoldDB" id="K1QX34"/>
<reference evidence="1" key="1">
    <citation type="journal article" date="2012" name="Nature">
        <title>The oyster genome reveals stress adaptation and complexity of shell formation.</title>
        <authorList>
            <person name="Zhang G."/>
            <person name="Fang X."/>
            <person name="Guo X."/>
            <person name="Li L."/>
            <person name="Luo R."/>
            <person name="Xu F."/>
            <person name="Yang P."/>
            <person name="Zhang L."/>
            <person name="Wang X."/>
            <person name="Qi H."/>
            <person name="Xiong Z."/>
            <person name="Que H."/>
            <person name="Xie Y."/>
            <person name="Holland P.W."/>
            <person name="Paps J."/>
            <person name="Zhu Y."/>
            <person name="Wu F."/>
            <person name="Chen Y."/>
            <person name="Wang J."/>
            <person name="Peng C."/>
            <person name="Meng J."/>
            <person name="Yang L."/>
            <person name="Liu J."/>
            <person name="Wen B."/>
            <person name="Zhang N."/>
            <person name="Huang Z."/>
            <person name="Zhu Q."/>
            <person name="Feng Y."/>
            <person name="Mount A."/>
            <person name="Hedgecock D."/>
            <person name="Xu Z."/>
            <person name="Liu Y."/>
            <person name="Domazet-Loso T."/>
            <person name="Du Y."/>
            <person name="Sun X."/>
            <person name="Zhang S."/>
            <person name="Liu B."/>
            <person name="Cheng P."/>
            <person name="Jiang X."/>
            <person name="Li J."/>
            <person name="Fan D."/>
            <person name="Wang W."/>
            <person name="Fu W."/>
            <person name="Wang T."/>
            <person name="Wang B."/>
            <person name="Zhang J."/>
            <person name="Peng Z."/>
            <person name="Li Y."/>
            <person name="Li N."/>
            <person name="Wang J."/>
            <person name="Chen M."/>
            <person name="He Y."/>
            <person name="Tan F."/>
            <person name="Song X."/>
            <person name="Zheng Q."/>
            <person name="Huang R."/>
            <person name="Yang H."/>
            <person name="Du X."/>
            <person name="Chen L."/>
            <person name="Yang M."/>
            <person name="Gaffney P.M."/>
            <person name="Wang S."/>
            <person name="Luo L."/>
            <person name="She Z."/>
            <person name="Ming Y."/>
            <person name="Huang W."/>
            <person name="Zhang S."/>
            <person name="Huang B."/>
            <person name="Zhang Y."/>
            <person name="Qu T."/>
            <person name="Ni P."/>
            <person name="Miao G."/>
            <person name="Wang J."/>
            <person name="Wang Q."/>
            <person name="Steinberg C.E."/>
            <person name="Wang H."/>
            <person name="Li N."/>
            <person name="Qian L."/>
            <person name="Zhang G."/>
            <person name="Li Y."/>
            <person name="Yang H."/>
            <person name="Liu X."/>
            <person name="Wang J."/>
            <person name="Yin Y."/>
            <person name="Wang J."/>
        </authorList>
    </citation>
    <scope>NUCLEOTIDE SEQUENCE [LARGE SCALE GENOMIC DNA]</scope>
    <source>
        <strain evidence="1">05x7-T-G4-1.051#20</strain>
    </source>
</reference>
<dbReference type="EMBL" id="JH817550">
    <property type="protein sequence ID" value="EKC38243.1"/>
    <property type="molecule type" value="Genomic_DNA"/>
</dbReference>
<gene>
    <name evidence="1" type="ORF">CGI_10025742</name>
</gene>
<name>K1QX34_MAGGI</name>
<dbReference type="InParanoid" id="K1QX34"/>
<accession>K1QX34</accession>
<proteinExistence type="predicted"/>
<protein>
    <submittedName>
        <fullName evidence="1">Uncharacterized protein</fullName>
    </submittedName>
</protein>
<evidence type="ECO:0000313" key="1">
    <source>
        <dbReference type="EMBL" id="EKC38243.1"/>
    </source>
</evidence>
<organism evidence="1">
    <name type="scientific">Magallana gigas</name>
    <name type="common">Pacific oyster</name>
    <name type="synonym">Crassostrea gigas</name>
    <dbReference type="NCBI Taxonomy" id="29159"/>
    <lineage>
        <taxon>Eukaryota</taxon>
        <taxon>Metazoa</taxon>
        <taxon>Spiralia</taxon>
        <taxon>Lophotrochozoa</taxon>
        <taxon>Mollusca</taxon>
        <taxon>Bivalvia</taxon>
        <taxon>Autobranchia</taxon>
        <taxon>Pteriomorphia</taxon>
        <taxon>Ostreida</taxon>
        <taxon>Ostreoidea</taxon>
        <taxon>Ostreidae</taxon>
        <taxon>Magallana</taxon>
    </lineage>
</organism>
<sequence>MKIRFTSGSQYNEKGNGVNILCLPHDPENLLTTIWVSTGNDYAHLYGAEY</sequence>
<dbReference type="HOGENOM" id="CLU_3126399_0_0_1"/>